<dbReference type="EMBL" id="CP068570">
    <property type="protein sequence ID" value="QQZ49420.1"/>
    <property type="molecule type" value="Genomic_DNA"/>
</dbReference>
<feature type="chain" id="PRO_5038007336" description="Cytochrome c domain-containing protein" evidence="2">
    <location>
        <begin position="20"/>
        <end position="127"/>
    </location>
</feature>
<evidence type="ECO:0000313" key="3">
    <source>
        <dbReference type="EMBL" id="QQZ49420.1"/>
    </source>
</evidence>
<evidence type="ECO:0000256" key="1">
    <source>
        <dbReference type="SAM" id="MobiDB-lite"/>
    </source>
</evidence>
<reference evidence="3" key="1">
    <citation type="submission" date="2021-01" db="EMBL/GenBank/DDBJ databases">
        <title>Genome sequence of Phenylobacterium sp. 20VBR1 isolated from a valley glaceir, Ny-Alesund, Svalbard.</title>
        <authorList>
            <person name="Thomas F.A."/>
            <person name="Krishnan K.P."/>
            <person name="Sinha R.K."/>
        </authorList>
    </citation>
    <scope>NUCLEOTIDE SEQUENCE</scope>
    <source>
        <strain evidence="3">20VBR1</strain>
    </source>
</reference>
<name>A0A974P2Y7_9CAUL</name>
<dbReference type="GO" id="GO:0009055">
    <property type="term" value="F:electron transfer activity"/>
    <property type="evidence" value="ECO:0007669"/>
    <property type="project" value="InterPro"/>
</dbReference>
<accession>A0A974P2Y7</accession>
<protein>
    <recommendedName>
        <fullName evidence="4">Cytochrome c domain-containing protein</fullName>
    </recommendedName>
</protein>
<feature type="signal peptide" evidence="2">
    <location>
        <begin position="1"/>
        <end position="19"/>
    </location>
</feature>
<organism evidence="3">
    <name type="scientific">Phenylobacterium glaciei</name>
    <dbReference type="NCBI Taxonomy" id="2803784"/>
    <lineage>
        <taxon>Bacteria</taxon>
        <taxon>Pseudomonadati</taxon>
        <taxon>Pseudomonadota</taxon>
        <taxon>Alphaproteobacteria</taxon>
        <taxon>Caulobacterales</taxon>
        <taxon>Caulobacteraceae</taxon>
        <taxon>Phenylobacterium</taxon>
    </lineage>
</organism>
<dbReference type="SUPFAM" id="SSF46626">
    <property type="entry name" value="Cytochrome c"/>
    <property type="match status" value="1"/>
</dbReference>
<keyword evidence="2" id="KW-0732">Signal</keyword>
<dbReference type="AlphaFoldDB" id="A0A974P2Y7"/>
<evidence type="ECO:0008006" key="4">
    <source>
        <dbReference type="Google" id="ProtNLM"/>
    </source>
</evidence>
<dbReference type="GO" id="GO:0020037">
    <property type="term" value="F:heme binding"/>
    <property type="evidence" value="ECO:0007669"/>
    <property type="project" value="InterPro"/>
</dbReference>
<evidence type="ECO:0000256" key="2">
    <source>
        <dbReference type="SAM" id="SignalP"/>
    </source>
</evidence>
<gene>
    <name evidence="3" type="ORF">JKL49_20840</name>
</gene>
<proteinExistence type="predicted"/>
<dbReference type="InterPro" id="IPR036909">
    <property type="entry name" value="Cyt_c-like_dom_sf"/>
</dbReference>
<feature type="region of interest" description="Disordered" evidence="1">
    <location>
        <begin position="107"/>
        <end position="127"/>
    </location>
</feature>
<sequence>MRTGLLVLILLAAPAAATAADNPLLAAQARGYTLAAGVCAACHMIEPAGTSPNPRAPPFRILAGRYVPSPCSAGWPISPRPDTTPCRRSTFTPTRCRTWWPISTAWNDPPTRIRATGDGSISSQDEQ</sequence>